<sequence length="227" mass="25773">MPLSFPNVYLNTRGRIETLPSDILDSIRNAARPPDGATGLTEIQVQLRDALYLVRHSPDEGAFEVVPWREQGQVYSDIRRSYPERFSNAERLARQLNRTWNMPAPPASLTFSESQNARYHFNTQPANIRDLLPVRINSCSFQVEAGSFACSEEHLTCPITLDIPTNGVFVKVSSQSDICCLFDKEAFLNLVCQGLEHPLSREPICMGMIVRKSECFFNTERDKFTLK</sequence>
<dbReference type="Pfam" id="PF06416">
    <property type="entry name" value="T3SS_NleG"/>
    <property type="match status" value="1"/>
</dbReference>
<dbReference type="EMBL" id="DAAXZP010000009">
    <property type="protein sequence ID" value="HAG3253287.1"/>
    <property type="molecule type" value="Genomic_DNA"/>
</dbReference>
<comment type="caution">
    <text evidence="1">The sequence shown here is derived from an EMBL/GenBank/DDBJ whole genome shotgun (WGS) entry which is preliminary data.</text>
</comment>
<evidence type="ECO:0000313" key="1">
    <source>
        <dbReference type="EMBL" id="HAG3253287.1"/>
    </source>
</evidence>
<organism evidence="1">
    <name type="scientific">Salmonella enterica</name>
    <name type="common">Salmonella choleraesuis</name>
    <dbReference type="NCBI Taxonomy" id="28901"/>
    <lineage>
        <taxon>Bacteria</taxon>
        <taxon>Pseudomonadati</taxon>
        <taxon>Pseudomonadota</taxon>
        <taxon>Gammaproteobacteria</taxon>
        <taxon>Enterobacterales</taxon>
        <taxon>Enterobacteriaceae</taxon>
        <taxon>Salmonella</taxon>
    </lineage>
</organism>
<gene>
    <name evidence="1" type="ORF">G8X54_002530</name>
</gene>
<dbReference type="InterPro" id="IPR038436">
    <property type="entry name" value="Effector_NleG_sf"/>
</dbReference>
<dbReference type="GO" id="GO:0044403">
    <property type="term" value="P:biological process involved in symbiotic interaction"/>
    <property type="evidence" value="ECO:0007669"/>
    <property type="project" value="InterPro"/>
</dbReference>
<protein>
    <submittedName>
        <fullName evidence="1">DUF1076 domain-containing protein</fullName>
    </submittedName>
</protein>
<dbReference type="InterPro" id="IPR010489">
    <property type="entry name" value="Effector_NleG"/>
</dbReference>
<name>A0A761P3D5_SALER</name>
<reference evidence="1" key="1">
    <citation type="journal article" date="2018" name="Genome Biol.">
        <title>SKESA: strategic k-mer extension for scrupulous assemblies.</title>
        <authorList>
            <person name="Souvorov A."/>
            <person name="Agarwala R."/>
            <person name="Lipman D.J."/>
        </authorList>
    </citation>
    <scope>NUCLEOTIDE SEQUENCE</scope>
    <source>
        <strain evidence="1">MA.CK_97/00006015</strain>
    </source>
</reference>
<dbReference type="AlphaFoldDB" id="A0A761P3D5"/>
<proteinExistence type="predicted"/>
<reference evidence="1" key="2">
    <citation type="submission" date="2020-02" db="EMBL/GenBank/DDBJ databases">
        <authorList>
            <consortium name="NCBI Pathogen Detection Project"/>
        </authorList>
    </citation>
    <scope>NUCLEOTIDE SEQUENCE</scope>
    <source>
        <strain evidence="1">MA.CK_97/00006015</strain>
    </source>
</reference>
<dbReference type="GO" id="GO:0004842">
    <property type="term" value="F:ubiquitin-protein transferase activity"/>
    <property type="evidence" value="ECO:0007669"/>
    <property type="project" value="InterPro"/>
</dbReference>
<accession>A0A761P3D5</accession>
<dbReference type="Gene3D" id="3.30.40.80">
    <property type="entry name" value="Effector protein NleG"/>
    <property type="match status" value="1"/>
</dbReference>